<gene>
    <name evidence="8" type="primary">thiN</name>
    <name evidence="8" type="ORF">TFUB20_01398</name>
</gene>
<dbReference type="InterPro" id="IPR053149">
    <property type="entry name" value="TPK"/>
</dbReference>
<evidence type="ECO:0000256" key="4">
    <source>
        <dbReference type="ARBA" id="ARBA00022840"/>
    </source>
</evidence>
<dbReference type="InterPro" id="IPR007371">
    <property type="entry name" value="TPK_catalytic"/>
</dbReference>
<reference evidence="8 9" key="1">
    <citation type="submission" date="2016-09" db="EMBL/GenBank/DDBJ databases">
        <authorList>
            <person name="Capua I."/>
            <person name="De Benedictis P."/>
            <person name="Joannis T."/>
            <person name="Lombin L.H."/>
            <person name="Cattoli G."/>
        </authorList>
    </citation>
    <scope>NUCLEOTIDE SEQUENCE [LARGE SCALE GENOMIC DNA]</scope>
    <source>
        <strain evidence="8 9">UB20</strain>
    </source>
</reference>
<dbReference type="Pfam" id="PF04263">
    <property type="entry name" value="TPK_catalytic"/>
    <property type="match status" value="1"/>
</dbReference>
<dbReference type="Pfam" id="PF21275">
    <property type="entry name" value="Thi_PPkinase_C"/>
    <property type="match status" value="1"/>
</dbReference>
<dbReference type="SUPFAM" id="SSF63999">
    <property type="entry name" value="Thiamin pyrophosphokinase, catalytic domain"/>
    <property type="match status" value="1"/>
</dbReference>
<evidence type="ECO:0000313" key="9">
    <source>
        <dbReference type="Proteomes" id="UP000182057"/>
    </source>
</evidence>
<dbReference type="GO" id="GO:0006772">
    <property type="term" value="P:thiamine metabolic process"/>
    <property type="evidence" value="ECO:0007669"/>
    <property type="project" value="UniProtKB-UniRule"/>
</dbReference>
<dbReference type="EMBL" id="FMMM01000054">
    <property type="protein sequence ID" value="SCQ21518.1"/>
    <property type="molecule type" value="Genomic_DNA"/>
</dbReference>
<feature type="domain" description="Thiamin pyrophosphokinase-like substrate-binding" evidence="7">
    <location>
        <begin position="141"/>
        <end position="211"/>
    </location>
</feature>
<protein>
    <recommendedName>
        <fullName evidence="5">Thiamine diphosphokinase</fullName>
        <ecNumber evidence="5">2.7.6.2</ecNumber>
    </recommendedName>
</protein>
<keyword evidence="1 8" id="KW-0808">Transferase</keyword>
<dbReference type="GO" id="GO:0009229">
    <property type="term" value="P:thiamine diphosphate biosynthetic process"/>
    <property type="evidence" value="ECO:0007669"/>
    <property type="project" value="InterPro"/>
</dbReference>
<dbReference type="RefSeq" id="WP_074449814.1">
    <property type="nucleotide sequence ID" value="NZ_FMMM01000054.1"/>
</dbReference>
<dbReference type="InterPro" id="IPR049442">
    <property type="entry name" value="Thi_PPkinase-like_C"/>
</dbReference>
<proteinExistence type="predicted"/>
<keyword evidence="3 8" id="KW-0418">Kinase</keyword>
<dbReference type="PANTHER" id="PTHR41299">
    <property type="entry name" value="THIAMINE PYROPHOSPHOKINASE"/>
    <property type="match status" value="1"/>
</dbReference>
<dbReference type="PANTHER" id="PTHR41299:SF1">
    <property type="entry name" value="THIAMINE PYROPHOSPHOKINASE"/>
    <property type="match status" value="1"/>
</dbReference>
<evidence type="ECO:0000256" key="2">
    <source>
        <dbReference type="ARBA" id="ARBA00022741"/>
    </source>
</evidence>
<dbReference type="GO" id="GO:0004788">
    <property type="term" value="F:thiamine diphosphokinase activity"/>
    <property type="evidence" value="ECO:0007669"/>
    <property type="project" value="UniProtKB-UniRule"/>
</dbReference>
<dbReference type="Gene3D" id="3.40.50.10240">
    <property type="entry name" value="Thiamin pyrophosphokinase, catalytic domain"/>
    <property type="match status" value="1"/>
</dbReference>
<feature type="domain" description="Thiamin pyrophosphokinase catalytic" evidence="6">
    <location>
        <begin position="38"/>
        <end position="130"/>
    </location>
</feature>
<dbReference type="GO" id="GO:0016301">
    <property type="term" value="F:kinase activity"/>
    <property type="evidence" value="ECO:0007669"/>
    <property type="project" value="UniProtKB-KW"/>
</dbReference>
<name>A0A1D3UN87_TANFO</name>
<evidence type="ECO:0000259" key="7">
    <source>
        <dbReference type="Pfam" id="PF21275"/>
    </source>
</evidence>
<dbReference type="EC" id="2.7.6.2" evidence="5"/>
<evidence type="ECO:0000256" key="1">
    <source>
        <dbReference type="ARBA" id="ARBA00022679"/>
    </source>
</evidence>
<evidence type="ECO:0000256" key="5">
    <source>
        <dbReference type="NCBIfam" id="TIGR01378"/>
    </source>
</evidence>
<evidence type="ECO:0000313" key="8">
    <source>
        <dbReference type="EMBL" id="SCQ21518.1"/>
    </source>
</evidence>
<dbReference type="CDD" id="cd07995">
    <property type="entry name" value="TPK"/>
    <property type="match status" value="1"/>
</dbReference>
<accession>A0A1D3UN87</accession>
<keyword evidence="4" id="KW-0067">ATP-binding</keyword>
<dbReference type="AlphaFoldDB" id="A0A1D3UN87"/>
<organism evidence="8 9">
    <name type="scientific">Tannerella forsythia</name>
    <name type="common">Bacteroides forsythus</name>
    <dbReference type="NCBI Taxonomy" id="28112"/>
    <lineage>
        <taxon>Bacteria</taxon>
        <taxon>Pseudomonadati</taxon>
        <taxon>Bacteroidota</taxon>
        <taxon>Bacteroidia</taxon>
        <taxon>Bacteroidales</taxon>
        <taxon>Tannerellaceae</taxon>
        <taxon>Tannerella</taxon>
    </lineage>
</organism>
<dbReference type="Proteomes" id="UP000182057">
    <property type="component" value="Unassembled WGS sequence"/>
</dbReference>
<sequence>MNFTHKHPMTPVPDAVIVAAGDFPSHPAAYGAIERFRDRIICCDGAADALLRAGFMPLAVAGDGDSISETARDKVADRLHLESEQETNDLTKAVRYALKQGHRRLLIVGVTGKREDHTLGNISLLADYMDKATVEMRTDYGIFTPATGHTSFASYTGQQISVFCVDSEPLTLRNVRWPLTRQRITRWWQGTLNEALSDQFEVETEGKVIVFRAY</sequence>
<dbReference type="NCBIfam" id="TIGR01378">
    <property type="entry name" value="thi_PPkinase"/>
    <property type="match status" value="1"/>
</dbReference>
<keyword evidence="2" id="KW-0547">Nucleotide-binding</keyword>
<dbReference type="InterPro" id="IPR036759">
    <property type="entry name" value="TPK_catalytic_sf"/>
</dbReference>
<dbReference type="GO" id="GO:0005524">
    <property type="term" value="F:ATP binding"/>
    <property type="evidence" value="ECO:0007669"/>
    <property type="project" value="UniProtKB-KW"/>
</dbReference>
<dbReference type="InterPro" id="IPR006282">
    <property type="entry name" value="Thi_PPkinase"/>
</dbReference>
<evidence type="ECO:0000259" key="6">
    <source>
        <dbReference type="Pfam" id="PF04263"/>
    </source>
</evidence>
<evidence type="ECO:0000256" key="3">
    <source>
        <dbReference type="ARBA" id="ARBA00022777"/>
    </source>
</evidence>